<dbReference type="OrthoDB" id="9795431at2"/>
<evidence type="ECO:0000313" key="4">
    <source>
        <dbReference type="Proteomes" id="UP000245959"/>
    </source>
</evidence>
<gene>
    <name evidence="3" type="ORF">C8D82_107109</name>
</gene>
<dbReference type="InterPro" id="IPR029041">
    <property type="entry name" value="FAD-linked_oxidoreductase-like"/>
</dbReference>
<dbReference type="Proteomes" id="UP000245959">
    <property type="component" value="Unassembled WGS sequence"/>
</dbReference>
<evidence type="ECO:0000313" key="3">
    <source>
        <dbReference type="EMBL" id="PVY44354.1"/>
    </source>
</evidence>
<keyword evidence="1" id="KW-0560">Oxidoreductase</keyword>
<evidence type="ECO:0000256" key="1">
    <source>
        <dbReference type="ARBA" id="ARBA00023002"/>
    </source>
</evidence>
<feature type="domain" description="Methylene-tetrahydrofolate reductase C-terminal-like" evidence="2">
    <location>
        <begin position="386"/>
        <end position="467"/>
    </location>
</feature>
<proteinExistence type="predicted"/>
<dbReference type="InterPro" id="IPR022026">
    <property type="entry name" value="DUF5981"/>
</dbReference>
<keyword evidence="4" id="KW-1185">Reference proteome</keyword>
<dbReference type="SUPFAM" id="SSF51730">
    <property type="entry name" value="FAD-linked oxidoreductase"/>
    <property type="match status" value="1"/>
</dbReference>
<reference evidence="3 4" key="1">
    <citation type="submission" date="2018-04" db="EMBL/GenBank/DDBJ databases">
        <title>Genomic Encyclopedia of Type Strains, Phase IV (KMG-IV): sequencing the most valuable type-strain genomes for metagenomic binning, comparative biology and taxonomic classification.</title>
        <authorList>
            <person name="Goeker M."/>
        </authorList>
    </citation>
    <scope>NUCLEOTIDE SEQUENCE [LARGE SCALE GENOMIC DNA]</scope>
    <source>
        <strain evidence="3 4">DSM 14823</strain>
    </source>
</reference>
<name>A0A2U1B6Q5_9BACT</name>
<dbReference type="GO" id="GO:0016491">
    <property type="term" value="F:oxidoreductase activity"/>
    <property type="evidence" value="ECO:0007669"/>
    <property type="project" value="UniProtKB-KW"/>
</dbReference>
<comment type="caution">
    <text evidence="3">The sequence shown here is derived from an EMBL/GenBank/DDBJ whole genome shotgun (WGS) entry which is preliminary data.</text>
</comment>
<sequence length="478" mass="53810">MDNLQLEINFSERRNRFRDALNAGEFVLLVENSSPGRDNDPAASADRLAALENAVLDIKGINASLAITDRCHTVDVWRAAEYASALSAENRDRHVIYLSGRDTTLNETRNLIDIAANAGNCNIVPASGSVIPGDSVRESRKRTFTESIEILQELASHPYGFFSGATVNPYQYTGWSLMGQYFKLVKKLNSGASFLVTQAGWDMLKLQSLRWYLTGRSLFYPMIARLILLTPEKVERILAGEYPGISISHDFQRILEKELHYSNTQFEAAQYRRLELQAAGCRLLGFSGIQLAGVEQPGKAKIAAERIVNALREFTDFDHWLEEYNSYLARTEMAPFSSSFYLYDRTLRRPYPENDRPIANELDDPMVSGAEKLGYNLRKFLFVHADRQKADHQRLFKKLFAGCRSCDVCRLPATSFVCTENCPKRLANGPCGGVKPNGNCEITNSECIHCKVVRLADWAGELPKLEDHILPPGIRRIL</sequence>
<organism evidence="3 4">
    <name type="scientific">Victivallis vadensis</name>
    <dbReference type="NCBI Taxonomy" id="172901"/>
    <lineage>
        <taxon>Bacteria</taxon>
        <taxon>Pseudomonadati</taxon>
        <taxon>Lentisphaerota</taxon>
        <taxon>Lentisphaeria</taxon>
        <taxon>Victivallales</taxon>
        <taxon>Victivallaceae</taxon>
        <taxon>Victivallis</taxon>
    </lineage>
</organism>
<evidence type="ECO:0000259" key="2">
    <source>
        <dbReference type="Pfam" id="PF12225"/>
    </source>
</evidence>
<dbReference type="EMBL" id="QEKH01000007">
    <property type="protein sequence ID" value="PVY44354.1"/>
    <property type="molecule type" value="Genomic_DNA"/>
</dbReference>
<accession>A0A2U1B6Q5</accession>
<protein>
    <submittedName>
        <fullName evidence="3">5,10-methylenetetrahydrofolate reductase</fullName>
    </submittedName>
</protein>
<dbReference type="GeneID" id="78294663"/>
<dbReference type="Pfam" id="PF12225">
    <property type="entry name" value="DUF5981"/>
    <property type="match status" value="1"/>
</dbReference>
<dbReference type="AlphaFoldDB" id="A0A2U1B6Q5"/>
<dbReference type="Gene3D" id="3.20.20.220">
    <property type="match status" value="1"/>
</dbReference>
<dbReference type="RefSeq" id="WP_116883355.1">
    <property type="nucleotide sequence ID" value="NZ_CABMMC010000223.1"/>
</dbReference>